<feature type="chain" id="PRO_5043138656" evidence="1">
    <location>
        <begin position="26"/>
        <end position="136"/>
    </location>
</feature>
<feature type="signal peptide" evidence="1">
    <location>
        <begin position="1"/>
        <end position="25"/>
    </location>
</feature>
<gene>
    <name evidence="2" type="ORF">GPUH_LOCUS5400</name>
</gene>
<name>A0A183D9K8_9BILA</name>
<evidence type="ECO:0000313" key="4">
    <source>
        <dbReference type="WBParaSite" id="GPUH_0000540601-mRNA-1"/>
    </source>
</evidence>
<keyword evidence="1" id="KW-0732">Signal</keyword>
<sequence length="136" mass="15625">MERCGIVTQLGTCLFMWTTWNCGTALGTLANERWKLEWCPEEYKEDRCWLQGILVSSFHEEHWKQARSPVKQVRPDEGIEEKMVTSTGTGLLTVVPYRNSATKTEARMNCNTKQFKRNTKSADDALYGPLIRPILP</sequence>
<reference evidence="4" key="1">
    <citation type="submission" date="2016-06" db="UniProtKB">
        <authorList>
            <consortium name="WormBaseParasite"/>
        </authorList>
    </citation>
    <scope>IDENTIFICATION</scope>
</reference>
<proteinExistence type="predicted"/>
<evidence type="ECO:0000313" key="3">
    <source>
        <dbReference type="Proteomes" id="UP000271098"/>
    </source>
</evidence>
<dbReference type="EMBL" id="UYRT01011420">
    <property type="protein sequence ID" value="VDK50616.1"/>
    <property type="molecule type" value="Genomic_DNA"/>
</dbReference>
<organism evidence="4">
    <name type="scientific">Gongylonema pulchrum</name>
    <dbReference type="NCBI Taxonomy" id="637853"/>
    <lineage>
        <taxon>Eukaryota</taxon>
        <taxon>Metazoa</taxon>
        <taxon>Ecdysozoa</taxon>
        <taxon>Nematoda</taxon>
        <taxon>Chromadorea</taxon>
        <taxon>Rhabditida</taxon>
        <taxon>Spirurina</taxon>
        <taxon>Spiruromorpha</taxon>
        <taxon>Spiruroidea</taxon>
        <taxon>Gongylonematidae</taxon>
        <taxon>Gongylonema</taxon>
    </lineage>
</organism>
<dbReference type="WBParaSite" id="GPUH_0000540601-mRNA-1">
    <property type="protein sequence ID" value="GPUH_0000540601-mRNA-1"/>
    <property type="gene ID" value="GPUH_0000540601"/>
</dbReference>
<accession>A0A183D9K8</accession>
<evidence type="ECO:0000313" key="2">
    <source>
        <dbReference type="EMBL" id="VDK50616.1"/>
    </source>
</evidence>
<keyword evidence="3" id="KW-1185">Reference proteome</keyword>
<dbReference type="Proteomes" id="UP000271098">
    <property type="component" value="Unassembled WGS sequence"/>
</dbReference>
<evidence type="ECO:0000256" key="1">
    <source>
        <dbReference type="SAM" id="SignalP"/>
    </source>
</evidence>
<reference evidence="2 3" key="2">
    <citation type="submission" date="2018-11" db="EMBL/GenBank/DDBJ databases">
        <authorList>
            <consortium name="Pathogen Informatics"/>
        </authorList>
    </citation>
    <scope>NUCLEOTIDE SEQUENCE [LARGE SCALE GENOMIC DNA]</scope>
</reference>
<dbReference type="AlphaFoldDB" id="A0A183D9K8"/>
<protein>
    <submittedName>
        <fullName evidence="4">C-type lectin domain-containing protein</fullName>
    </submittedName>
</protein>